<dbReference type="InterPro" id="IPR003808">
    <property type="entry name" value="Fe-S_metab-assoc_dom"/>
</dbReference>
<dbReference type="Proteomes" id="UP000306102">
    <property type="component" value="Unassembled WGS sequence"/>
</dbReference>
<dbReference type="GO" id="GO:0016226">
    <property type="term" value="P:iron-sulfur cluster assembly"/>
    <property type="evidence" value="ECO:0007669"/>
    <property type="project" value="UniProtKB-ARBA"/>
</dbReference>
<name>A0A4S4DAT6_CAMSN</name>
<dbReference type="EMBL" id="SDRB02011890">
    <property type="protein sequence ID" value="THF99647.1"/>
    <property type="molecule type" value="Genomic_DNA"/>
</dbReference>
<dbReference type="SUPFAM" id="SSF82649">
    <property type="entry name" value="SufE/NifU"/>
    <property type="match status" value="1"/>
</dbReference>
<protein>
    <recommendedName>
        <fullName evidence="5">Fe-S metabolism associated domain-containing protein</fullName>
    </recommendedName>
</protein>
<evidence type="ECO:0000256" key="1">
    <source>
        <dbReference type="ARBA" id="ARBA00004229"/>
    </source>
</evidence>
<comment type="subcellular location">
    <subcellularLocation>
        <location evidence="1">Plastid</location>
        <location evidence="1">Chloroplast</location>
    </subcellularLocation>
</comment>
<dbReference type="AlphaFoldDB" id="A0A4S4DAT6"/>
<dbReference type="PANTHER" id="PTHR43597:SF5">
    <property type="entry name" value="SUFE-LIKE PROTEIN 2, CHLOROPLASTIC"/>
    <property type="match status" value="1"/>
</dbReference>
<comment type="caution">
    <text evidence="6">The sequence shown here is derived from an EMBL/GenBank/DDBJ whole genome shotgun (WGS) entry which is preliminary data.</text>
</comment>
<keyword evidence="7" id="KW-1185">Reference proteome</keyword>
<accession>A0A4S4DAT6</accession>
<keyword evidence="3" id="KW-0150">Chloroplast</keyword>
<evidence type="ECO:0000313" key="7">
    <source>
        <dbReference type="Proteomes" id="UP000306102"/>
    </source>
</evidence>
<dbReference type="SMR" id="A0A4S4DAT6"/>
<dbReference type="GO" id="GO:0009507">
    <property type="term" value="C:chloroplast"/>
    <property type="evidence" value="ECO:0007669"/>
    <property type="project" value="UniProtKB-SubCell"/>
</dbReference>
<gene>
    <name evidence="6" type="ORF">TEA_025176</name>
</gene>
<evidence type="ECO:0000256" key="2">
    <source>
        <dbReference type="ARBA" id="ARBA00010282"/>
    </source>
</evidence>
<organism evidence="6 7">
    <name type="scientific">Camellia sinensis var. sinensis</name>
    <name type="common">China tea</name>
    <dbReference type="NCBI Taxonomy" id="542762"/>
    <lineage>
        <taxon>Eukaryota</taxon>
        <taxon>Viridiplantae</taxon>
        <taxon>Streptophyta</taxon>
        <taxon>Embryophyta</taxon>
        <taxon>Tracheophyta</taxon>
        <taxon>Spermatophyta</taxon>
        <taxon>Magnoliopsida</taxon>
        <taxon>eudicotyledons</taxon>
        <taxon>Gunneridae</taxon>
        <taxon>Pentapetalae</taxon>
        <taxon>asterids</taxon>
        <taxon>Ericales</taxon>
        <taxon>Theaceae</taxon>
        <taxon>Camellia</taxon>
    </lineage>
</organism>
<dbReference type="FunFam" id="3.90.1010.10:FF:000010">
    <property type="entry name" value="Quinolinate synthase, chloroplastic"/>
    <property type="match status" value="1"/>
</dbReference>
<proteinExistence type="inferred from homology"/>
<comment type="similarity">
    <text evidence="2">Belongs to the SufE family.</text>
</comment>
<dbReference type="PANTHER" id="PTHR43597">
    <property type="entry name" value="SULFUR ACCEPTOR PROTEIN CSDE"/>
    <property type="match status" value="1"/>
</dbReference>
<reference evidence="6 7" key="1">
    <citation type="journal article" date="2018" name="Proc. Natl. Acad. Sci. U.S.A.">
        <title>Draft genome sequence of Camellia sinensis var. sinensis provides insights into the evolution of the tea genome and tea quality.</title>
        <authorList>
            <person name="Wei C."/>
            <person name="Yang H."/>
            <person name="Wang S."/>
            <person name="Zhao J."/>
            <person name="Liu C."/>
            <person name="Gao L."/>
            <person name="Xia E."/>
            <person name="Lu Y."/>
            <person name="Tai Y."/>
            <person name="She G."/>
            <person name="Sun J."/>
            <person name="Cao H."/>
            <person name="Tong W."/>
            <person name="Gao Q."/>
            <person name="Li Y."/>
            <person name="Deng W."/>
            <person name="Jiang X."/>
            <person name="Wang W."/>
            <person name="Chen Q."/>
            <person name="Zhang S."/>
            <person name="Li H."/>
            <person name="Wu J."/>
            <person name="Wang P."/>
            <person name="Li P."/>
            <person name="Shi C."/>
            <person name="Zheng F."/>
            <person name="Jian J."/>
            <person name="Huang B."/>
            <person name="Shan D."/>
            <person name="Shi M."/>
            <person name="Fang C."/>
            <person name="Yue Y."/>
            <person name="Li F."/>
            <person name="Li D."/>
            <person name="Wei S."/>
            <person name="Han B."/>
            <person name="Jiang C."/>
            <person name="Yin Y."/>
            <person name="Xia T."/>
            <person name="Zhang Z."/>
            <person name="Bennetzen J.L."/>
            <person name="Zhao S."/>
            <person name="Wan X."/>
        </authorList>
    </citation>
    <scope>NUCLEOTIDE SEQUENCE [LARGE SCALE GENOMIC DNA]</scope>
    <source>
        <strain evidence="7">cv. Shuchazao</strain>
        <tissue evidence="6">Leaf</tissue>
    </source>
</reference>
<evidence type="ECO:0000256" key="4">
    <source>
        <dbReference type="ARBA" id="ARBA00022640"/>
    </source>
</evidence>
<dbReference type="STRING" id="542762.A0A4S4DAT6"/>
<sequence length="261" mass="29267">MHCTVSKTPPCFLTFTTKLPSPNPRQIQLTPRKQNPTKTPFRSLKCIQIPNSQYFSSIPNTQNTSSLISCSSAGNKLQCLVSEFKSLSQPIDRVKRLLQYAALLPRFDESARLESNRVKGCTTQVWLEAKMDSKGLMRFRADSDSEITKGFCSCLIWVLDGAVPDEVLAVRGEDLVDMNVGLSGRAHSRVNTWHNVLTSMQKRTKTLVEEREGKSISEPFSSLMVTNVDDINGNGTHTETQVRTVIVFSAVSRWIRKLRVS</sequence>
<dbReference type="Gene3D" id="3.90.1010.10">
    <property type="match status" value="1"/>
</dbReference>
<dbReference type="GO" id="GO:0008047">
    <property type="term" value="F:enzyme activator activity"/>
    <property type="evidence" value="ECO:0007669"/>
    <property type="project" value="UniProtKB-ARBA"/>
</dbReference>
<keyword evidence="4" id="KW-0934">Plastid</keyword>
<evidence type="ECO:0000313" key="6">
    <source>
        <dbReference type="EMBL" id="THF99647.1"/>
    </source>
</evidence>
<feature type="domain" description="Fe-S metabolism associated" evidence="5">
    <location>
        <begin position="82"/>
        <end position="202"/>
    </location>
</feature>
<evidence type="ECO:0000259" key="5">
    <source>
        <dbReference type="Pfam" id="PF02657"/>
    </source>
</evidence>
<dbReference type="GO" id="GO:0051176">
    <property type="term" value="P:positive regulation of sulfur metabolic process"/>
    <property type="evidence" value="ECO:0007669"/>
    <property type="project" value="UniProtKB-ARBA"/>
</dbReference>
<evidence type="ECO:0000256" key="3">
    <source>
        <dbReference type="ARBA" id="ARBA00022528"/>
    </source>
</evidence>
<dbReference type="Pfam" id="PF02657">
    <property type="entry name" value="SufE"/>
    <property type="match status" value="1"/>
</dbReference>